<evidence type="ECO:0000313" key="11">
    <source>
        <dbReference type="RefSeq" id="XP_056863923.1"/>
    </source>
</evidence>
<dbReference type="OrthoDB" id="1114081at2759"/>
<dbReference type="InterPro" id="IPR000477">
    <property type="entry name" value="RT_dom"/>
</dbReference>
<evidence type="ECO:0000256" key="6">
    <source>
        <dbReference type="ARBA" id="ARBA00022801"/>
    </source>
</evidence>
<evidence type="ECO:0000256" key="8">
    <source>
        <dbReference type="SAM" id="MobiDB-lite"/>
    </source>
</evidence>
<sequence>MMAMFQKQTVTISSQDKTDSKVEGSVEVQRSSEGSTQVNQGLQIRPDKGLLHVPEDVLPIRPAETTPVAYKAGSSGFFPHQNIESPPKRLDLPEFDGNNQDDWIFRMEKCFSVNQTEEEEKLTLAMSCLIKGAVTWLRMIQDREEPLDWRDFTVKVRKRFKPSRGGTVLSQMLRLRQTGSISEYREQFEELSAEVPHVTNDVLEEIFLHGMKRSLREQVVRLRPVGMDEIVDMAKIIEAQENERSSYQSRSFQRTNSVPSINTQQRGYQSNSSPGRQGDNTSARKSAESHKDNKGTESRRAVQNPCRHCGERFFAGHRCKAFQRYRKLELEDSDAKEDDELSEDEKSVEQNGVQEQELHVLSLNSLVGITTKKTMKMKDLIGDKEVVVLIDSGASCNFISTKLVEEMKLPVVETVGFGVAVGNGEVISGSGKCEDVEVSIQGVKITEEFLRFELGSIDLVLGYSWLAKLGETRINWGLHILRFQKAEKWVSICSDPGLLKAQVSLNAMEKLCEKEEIVFLLELQTLFDSENVTKEKRPSSAVTSLLQKFKGVFQMPKGLPPTRSREHAITLQEGTSPINVRTYRYSHHQKNEIEKLVREMLQAGIIQPSISPFSSPVLLVKKKDGGLRFCVDYRAVNKRTIPDRYPIPVIEELLDEVAGATIFSKLDLKSGYHQIRVRAEDVGKTAFKTHEGHYEFLVMPFGLTNAPATFQSVMNDIFKPYLRKFVLVFFDDILVYNKNETEHKENLEGAAALARPSVLCE</sequence>
<feature type="region of interest" description="Disordered" evidence="8">
    <location>
        <begin position="332"/>
        <end position="352"/>
    </location>
</feature>
<organism evidence="10 11">
    <name type="scientific">Raphanus sativus</name>
    <name type="common">Radish</name>
    <name type="synonym">Raphanus raphanistrum var. sativus</name>
    <dbReference type="NCBI Taxonomy" id="3726"/>
    <lineage>
        <taxon>Eukaryota</taxon>
        <taxon>Viridiplantae</taxon>
        <taxon>Streptophyta</taxon>
        <taxon>Embryophyta</taxon>
        <taxon>Tracheophyta</taxon>
        <taxon>Spermatophyta</taxon>
        <taxon>Magnoliopsida</taxon>
        <taxon>eudicotyledons</taxon>
        <taxon>Gunneridae</taxon>
        <taxon>Pentapetalae</taxon>
        <taxon>rosids</taxon>
        <taxon>malvids</taxon>
        <taxon>Brassicales</taxon>
        <taxon>Brassicaceae</taxon>
        <taxon>Brassiceae</taxon>
        <taxon>Raphanus</taxon>
    </lineage>
</organism>
<protein>
    <submittedName>
        <fullName evidence="11">Uncharacterized protein LOC130511101</fullName>
    </submittedName>
</protein>
<reference evidence="10" key="1">
    <citation type="journal article" date="2019" name="Database">
        <title>The radish genome database (RadishGD): an integrated information resource for radish genomics.</title>
        <authorList>
            <person name="Yu H.J."/>
            <person name="Baek S."/>
            <person name="Lee Y.J."/>
            <person name="Cho A."/>
            <person name="Mun J.H."/>
        </authorList>
    </citation>
    <scope>NUCLEOTIDE SEQUENCE [LARGE SCALE GENOMIC DNA]</scope>
    <source>
        <strain evidence="10">cv. WK10039</strain>
    </source>
</reference>
<keyword evidence="4" id="KW-0540">Nuclease</keyword>
<evidence type="ECO:0000256" key="4">
    <source>
        <dbReference type="ARBA" id="ARBA00022722"/>
    </source>
</evidence>
<evidence type="ECO:0000256" key="3">
    <source>
        <dbReference type="ARBA" id="ARBA00022695"/>
    </source>
</evidence>
<keyword evidence="5" id="KW-0255">Endonuclease</keyword>
<feature type="region of interest" description="Disordered" evidence="8">
    <location>
        <begin position="242"/>
        <end position="302"/>
    </location>
</feature>
<dbReference type="Proteomes" id="UP000504610">
    <property type="component" value="Chromosome 4"/>
</dbReference>
<dbReference type="GO" id="GO:0008233">
    <property type="term" value="F:peptidase activity"/>
    <property type="evidence" value="ECO:0007669"/>
    <property type="project" value="UniProtKB-KW"/>
</dbReference>
<dbReference type="GeneID" id="130511101"/>
<feature type="compositionally biased region" description="Polar residues" evidence="8">
    <location>
        <begin position="28"/>
        <end position="39"/>
    </location>
</feature>
<feature type="compositionally biased region" description="Polar residues" evidence="8">
    <location>
        <begin position="1"/>
        <end position="15"/>
    </location>
</feature>
<dbReference type="Gene3D" id="3.30.70.270">
    <property type="match status" value="1"/>
</dbReference>
<feature type="domain" description="Reverse transcriptase" evidence="9">
    <location>
        <begin position="601"/>
        <end position="761"/>
    </location>
</feature>
<dbReference type="Gene3D" id="2.40.70.10">
    <property type="entry name" value="Acid Proteases"/>
    <property type="match status" value="1"/>
</dbReference>
<dbReference type="Gene3D" id="3.10.10.10">
    <property type="entry name" value="HIV Type 1 Reverse Transcriptase, subunit A, domain 1"/>
    <property type="match status" value="1"/>
</dbReference>
<dbReference type="FunFam" id="3.10.10.10:FF:000007">
    <property type="entry name" value="Retrovirus-related Pol polyprotein from transposon 17.6-like Protein"/>
    <property type="match status" value="1"/>
</dbReference>
<feature type="compositionally biased region" description="Basic and acidic residues" evidence="8">
    <location>
        <begin position="285"/>
        <end position="300"/>
    </location>
</feature>
<keyword evidence="6" id="KW-0378">Hydrolase</keyword>
<dbReference type="InterPro" id="IPR043502">
    <property type="entry name" value="DNA/RNA_pol_sf"/>
</dbReference>
<keyword evidence="1" id="KW-0645">Protease</keyword>
<evidence type="ECO:0000256" key="7">
    <source>
        <dbReference type="ARBA" id="ARBA00022918"/>
    </source>
</evidence>
<dbReference type="SUPFAM" id="SSF56672">
    <property type="entry name" value="DNA/RNA polymerases"/>
    <property type="match status" value="1"/>
</dbReference>
<proteinExistence type="predicted"/>
<gene>
    <name evidence="11" type="primary">LOC130511101</name>
</gene>
<feature type="compositionally biased region" description="Polar residues" evidence="8">
    <location>
        <begin position="245"/>
        <end position="284"/>
    </location>
</feature>
<dbReference type="GO" id="GO:0006508">
    <property type="term" value="P:proteolysis"/>
    <property type="evidence" value="ECO:0007669"/>
    <property type="project" value="UniProtKB-KW"/>
</dbReference>
<evidence type="ECO:0000313" key="10">
    <source>
        <dbReference type="Proteomes" id="UP000504610"/>
    </source>
</evidence>
<dbReference type="InterPro" id="IPR005162">
    <property type="entry name" value="Retrotrans_gag_dom"/>
</dbReference>
<dbReference type="Pfam" id="PF00078">
    <property type="entry name" value="RVT_1"/>
    <property type="match status" value="1"/>
</dbReference>
<feature type="compositionally biased region" description="Acidic residues" evidence="8">
    <location>
        <begin position="332"/>
        <end position="343"/>
    </location>
</feature>
<reference evidence="11" key="2">
    <citation type="submission" date="2025-08" db="UniProtKB">
        <authorList>
            <consortium name="RefSeq"/>
        </authorList>
    </citation>
    <scope>IDENTIFICATION</scope>
    <source>
        <tissue evidence="11">Leaf</tissue>
    </source>
</reference>
<dbReference type="InterPro" id="IPR021109">
    <property type="entry name" value="Peptidase_aspartic_dom_sf"/>
</dbReference>
<dbReference type="CDD" id="cd00303">
    <property type="entry name" value="retropepsin_like"/>
    <property type="match status" value="1"/>
</dbReference>
<dbReference type="PANTHER" id="PTHR24559">
    <property type="entry name" value="TRANSPOSON TY3-I GAG-POL POLYPROTEIN"/>
    <property type="match status" value="1"/>
</dbReference>
<keyword evidence="7" id="KW-0695">RNA-directed DNA polymerase</keyword>
<dbReference type="PROSITE" id="PS50878">
    <property type="entry name" value="RT_POL"/>
    <property type="match status" value="1"/>
</dbReference>
<dbReference type="GO" id="GO:0004519">
    <property type="term" value="F:endonuclease activity"/>
    <property type="evidence" value="ECO:0007669"/>
    <property type="project" value="UniProtKB-KW"/>
</dbReference>
<keyword evidence="3" id="KW-0548">Nucleotidyltransferase</keyword>
<dbReference type="SUPFAM" id="SSF50630">
    <property type="entry name" value="Acid proteases"/>
    <property type="match status" value="1"/>
</dbReference>
<name>A0A9W3DKG9_RAPSA</name>
<dbReference type="AlphaFoldDB" id="A0A9W3DKG9"/>
<dbReference type="Pfam" id="PF08284">
    <property type="entry name" value="RVP_2"/>
    <property type="match status" value="1"/>
</dbReference>
<keyword evidence="2" id="KW-0808">Transferase</keyword>
<dbReference type="KEGG" id="rsz:130511101"/>
<accession>A0A9W3DKG9</accession>
<dbReference type="PANTHER" id="PTHR24559:SF450">
    <property type="entry name" value="RNA-DIRECTED DNA POLYMERASE HOMOLOG"/>
    <property type="match status" value="1"/>
</dbReference>
<dbReference type="Pfam" id="PF03732">
    <property type="entry name" value="Retrotrans_gag"/>
    <property type="match status" value="1"/>
</dbReference>
<dbReference type="RefSeq" id="XP_056863923.1">
    <property type="nucleotide sequence ID" value="XM_057007943.1"/>
</dbReference>
<evidence type="ECO:0000256" key="1">
    <source>
        <dbReference type="ARBA" id="ARBA00022670"/>
    </source>
</evidence>
<dbReference type="GO" id="GO:0003964">
    <property type="term" value="F:RNA-directed DNA polymerase activity"/>
    <property type="evidence" value="ECO:0007669"/>
    <property type="project" value="UniProtKB-KW"/>
</dbReference>
<dbReference type="InterPro" id="IPR053134">
    <property type="entry name" value="RNA-dir_DNA_polymerase"/>
</dbReference>
<keyword evidence="10" id="KW-1185">Reference proteome</keyword>
<evidence type="ECO:0000256" key="2">
    <source>
        <dbReference type="ARBA" id="ARBA00022679"/>
    </source>
</evidence>
<evidence type="ECO:0000256" key="5">
    <source>
        <dbReference type="ARBA" id="ARBA00022759"/>
    </source>
</evidence>
<dbReference type="InterPro" id="IPR043128">
    <property type="entry name" value="Rev_trsase/Diguanyl_cyclase"/>
</dbReference>
<evidence type="ECO:0000259" key="9">
    <source>
        <dbReference type="PROSITE" id="PS50878"/>
    </source>
</evidence>
<dbReference type="CDD" id="cd01647">
    <property type="entry name" value="RT_LTR"/>
    <property type="match status" value="1"/>
</dbReference>
<feature type="region of interest" description="Disordered" evidence="8">
    <location>
        <begin position="1"/>
        <end position="39"/>
    </location>
</feature>